<dbReference type="STRING" id="1384054.N790_06625"/>
<keyword evidence="4 9" id="KW-0444">Lipid biosynthesis</keyword>
<protein>
    <recommendedName>
        <fullName evidence="9">3-hydroxyacyl-[acyl-carrier-protein] dehydratase FabZ</fullName>
        <ecNumber evidence="9">4.2.1.59</ecNumber>
    </recommendedName>
    <alternativeName>
        <fullName evidence="9">(3R)-hydroxymyristoyl-[acyl-carrier-protein] dehydratase</fullName>
        <shortName evidence="9">(3R)-hydroxymyristoyl-ACP dehydrase</shortName>
    </alternativeName>
    <alternativeName>
        <fullName evidence="9">Beta-hydroxyacyl-ACP dehydratase</fullName>
    </alternativeName>
</protein>
<dbReference type="InterPro" id="IPR010084">
    <property type="entry name" value="FabZ"/>
</dbReference>
<dbReference type="FunFam" id="3.10.129.10:FF:000001">
    <property type="entry name" value="3-hydroxyacyl-[acyl-carrier-protein] dehydratase FabZ"/>
    <property type="match status" value="1"/>
</dbReference>
<dbReference type="EMBL" id="AVCH01000152">
    <property type="protein sequence ID" value="KFN48330.1"/>
    <property type="molecule type" value="Genomic_DNA"/>
</dbReference>
<evidence type="ECO:0000256" key="5">
    <source>
        <dbReference type="ARBA" id="ARBA00022556"/>
    </source>
</evidence>
<feature type="active site" evidence="9">
    <location>
        <position position="56"/>
    </location>
</feature>
<comment type="similarity">
    <text evidence="2 9">Belongs to the thioester dehydratase family. FabZ subfamily.</text>
</comment>
<comment type="subcellular location">
    <subcellularLocation>
        <location evidence="1 9">Cytoplasm</location>
    </subcellularLocation>
</comment>
<comment type="catalytic activity">
    <reaction evidence="9">
        <text>a (3R)-hydroxyacyl-[ACP] = a (2E)-enoyl-[ACP] + H2O</text>
        <dbReference type="Rhea" id="RHEA:13097"/>
        <dbReference type="Rhea" id="RHEA-COMP:9925"/>
        <dbReference type="Rhea" id="RHEA-COMP:9945"/>
        <dbReference type="ChEBI" id="CHEBI:15377"/>
        <dbReference type="ChEBI" id="CHEBI:78784"/>
        <dbReference type="ChEBI" id="CHEBI:78827"/>
        <dbReference type="EC" id="4.2.1.59"/>
    </reaction>
</comment>
<evidence type="ECO:0000313" key="11">
    <source>
        <dbReference type="Proteomes" id="UP000029392"/>
    </source>
</evidence>
<dbReference type="SUPFAM" id="SSF54637">
    <property type="entry name" value="Thioesterase/thiol ester dehydrase-isomerase"/>
    <property type="match status" value="1"/>
</dbReference>
<dbReference type="GO" id="GO:0009245">
    <property type="term" value="P:lipid A biosynthetic process"/>
    <property type="evidence" value="ECO:0007669"/>
    <property type="project" value="UniProtKB-UniRule"/>
</dbReference>
<dbReference type="PANTHER" id="PTHR30272">
    <property type="entry name" value="3-HYDROXYACYL-[ACYL-CARRIER-PROTEIN] DEHYDRATASE"/>
    <property type="match status" value="1"/>
</dbReference>
<evidence type="ECO:0000256" key="8">
    <source>
        <dbReference type="ARBA" id="ARBA00025049"/>
    </source>
</evidence>
<evidence type="ECO:0000256" key="9">
    <source>
        <dbReference type="HAMAP-Rule" id="MF_00406"/>
    </source>
</evidence>
<keyword evidence="3 9" id="KW-0963">Cytoplasm</keyword>
<evidence type="ECO:0000256" key="3">
    <source>
        <dbReference type="ARBA" id="ARBA00022490"/>
    </source>
</evidence>
<proteinExistence type="inferred from homology"/>
<keyword evidence="7 9" id="KW-0456">Lyase</keyword>
<dbReference type="NCBIfam" id="TIGR01750">
    <property type="entry name" value="fabZ"/>
    <property type="match status" value="1"/>
</dbReference>
<dbReference type="PANTHER" id="PTHR30272:SF1">
    <property type="entry name" value="3-HYDROXYACYL-[ACYL-CARRIER-PROTEIN] DEHYDRATASE"/>
    <property type="match status" value="1"/>
</dbReference>
<evidence type="ECO:0000256" key="2">
    <source>
        <dbReference type="ARBA" id="ARBA00009174"/>
    </source>
</evidence>
<keyword evidence="11" id="KW-1185">Reference proteome</keyword>
<keyword evidence="5 9" id="KW-0441">Lipid A biosynthesis</keyword>
<name>A0A091BVG7_9GAMM</name>
<dbReference type="CDD" id="cd01288">
    <property type="entry name" value="FabZ"/>
    <property type="match status" value="1"/>
</dbReference>
<reference evidence="10 11" key="1">
    <citation type="submission" date="2013-09" db="EMBL/GenBank/DDBJ databases">
        <title>Genome sequencing of Arenimonas malthae.</title>
        <authorList>
            <person name="Chen F."/>
            <person name="Wang G."/>
        </authorList>
    </citation>
    <scope>NUCLEOTIDE SEQUENCE [LARGE SCALE GENOMIC DNA]</scope>
    <source>
        <strain evidence="10 11">CC-JY-1</strain>
    </source>
</reference>
<evidence type="ECO:0000313" key="10">
    <source>
        <dbReference type="EMBL" id="KFN48330.1"/>
    </source>
</evidence>
<dbReference type="InterPro" id="IPR013114">
    <property type="entry name" value="FabA_FabZ"/>
</dbReference>
<accession>A0A091BVG7</accession>
<dbReference type="GO" id="GO:0019171">
    <property type="term" value="F:(3R)-hydroxyacyl-[acyl-carrier-protein] dehydratase activity"/>
    <property type="evidence" value="ECO:0007669"/>
    <property type="project" value="UniProtKB-EC"/>
</dbReference>
<dbReference type="RefSeq" id="WP_043802670.1">
    <property type="nucleotide sequence ID" value="NZ_AVCH01000152.1"/>
</dbReference>
<evidence type="ECO:0000256" key="4">
    <source>
        <dbReference type="ARBA" id="ARBA00022516"/>
    </source>
</evidence>
<dbReference type="InterPro" id="IPR029069">
    <property type="entry name" value="HotDog_dom_sf"/>
</dbReference>
<dbReference type="PATRIC" id="fig|1384054.3.peg.1341"/>
<comment type="function">
    <text evidence="8 9">Involved in unsaturated fatty acids biosynthesis. Catalyzes the dehydration of short chain beta-hydroxyacyl-ACPs and long chain saturated and unsaturated beta-hydroxyacyl-ACPs.</text>
</comment>
<dbReference type="OrthoDB" id="9772788at2"/>
<dbReference type="GO" id="GO:0016020">
    <property type="term" value="C:membrane"/>
    <property type="evidence" value="ECO:0007669"/>
    <property type="project" value="GOC"/>
</dbReference>
<organism evidence="10 11">
    <name type="scientific">Arenimonas malthae CC-JY-1</name>
    <dbReference type="NCBI Taxonomy" id="1384054"/>
    <lineage>
        <taxon>Bacteria</taxon>
        <taxon>Pseudomonadati</taxon>
        <taxon>Pseudomonadota</taxon>
        <taxon>Gammaproteobacteria</taxon>
        <taxon>Lysobacterales</taxon>
        <taxon>Lysobacteraceae</taxon>
        <taxon>Arenimonas</taxon>
    </lineage>
</organism>
<gene>
    <name evidence="9" type="primary">fabZ</name>
    <name evidence="10" type="ORF">N790_06625</name>
</gene>
<dbReference type="NCBIfam" id="NF000582">
    <property type="entry name" value="PRK00006.1"/>
    <property type="match status" value="1"/>
</dbReference>
<dbReference type="Proteomes" id="UP000029392">
    <property type="component" value="Unassembled WGS sequence"/>
</dbReference>
<dbReference type="HAMAP" id="MF_00406">
    <property type="entry name" value="FabZ"/>
    <property type="match status" value="1"/>
</dbReference>
<dbReference type="Gene3D" id="3.10.129.10">
    <property type="entry name" value="Hotdog Thioesterase"/>
    <property type="match status" value="1"/>
</dbReference>
<dbReference type="EC" id="4.2.1.59" evidence="9"/>
<sequence length="154" mass="17111">MSEDAIKMPVDVACILHLLPHRYPFLLVDRVVELEPHQRIRALKNVTFNEPFFQGHFPGRPVMPGVLVIEAMAQAGGLLTQLSQPKGSGGEGKLFYLVKVDNARFNRMVVPGDQLDIEVVLKRTIRNMALYECVARVDGKDVASAEILCAEGKE</sequence>
<dbReference type="Pfam" id="PF07977">
    <property type="entry name" value="FabA"/>
    <property type="match status" value="1"/>
</dbReference>
<dbReference type="eggNOG" id="COG0764">
    <property type="taxonomic scope" value="Bacteria"/>
</dbReference>
<evidence type="ECO:0000256" key="1">
    <source>
        <dbReference type="ARBA" id="ARBA00004496"/>
    </source>
</evidence>
<dbReference type="AlphaFoldDB" id="A0A091BVG7"/>
<keyword evidence="6 9" id="KW-0443">Lipid metabolism</keyword>
<dbReference type="GO" id="GO:0005737">
    <property type="term" value="C:cytoplasm"/>
    <property type="evidence" value="ECO:0007669"/>
    <property type="project" value="UniProtKB-SubCell"/>
</dbReference>
<dbReference type="GO" id="GO:0006633">
    <property type="term" value="P:fatty acid biosynthetic process"/>
    <property type="evidence" value="ECO:0007669"/>
    <property type="project" value="UniProtKB-UniRule"/>
</dbReference>
<evidence type="ECO:0000256" key="6">
    <source>
        <dbReference type="ARBA" id="ARBA00023098"/>
    </source>
</evidence>
<evidence type="ECO:0000256" key="7">
    <source>
        <dbReference type="ARBA" id="ARBA00023239"/>
    </source>
</evidence>
<comment type="caution">
    <text evidence="10">The sequence shown here is derived from an EMBL/GenBank/DDBJ whole genome shotgun (WGS) entry which is preliminary data.</text>
</comment>